<reference evidence="2 3" key="1">
    <citation type="journal article" date="2012" name="J. Bacteriol.">
        <title>Complete genome sequence of Nocardia brasiliensis HUJEG-1.</title>
        <authorList>
            <person name="Vera-Cabrera L."/>
            <person name="Ortiz-Lopez R."/>
            <person name="Elizondo-Gonzalez R."/>
            <person name="Perez-Maya A.A."/>
            <person name="Ocampo-Candiani J."/>
        </authorList>
    </citation>
    <scope>NUCLEOTIDE SEQUENCE [LARGE SCALE GENOMIC DNA]</scope>
    <source>
        <strain evidence="3">ATCC 700358</strain>
    </source>
</reference>
<evidence type="ECO:0000313" key="2">
    <source>
        <dbReference type="EMBL" id="AFU06233.1"/>
    </source>
</evidence>
<accession>K0F232</accession>
<dbReference type="HOGENOM" id="CLU_357832_0_0_11"/>
<organism evidence="2 3">
    <name type="scientific">Nocardia brasiliensis (strain ATCC 700358 / HUJEG-1)</name>
    <dbReference type="NCBI Taxonomy" id="1133849"/>
    <lineage>
        <taxon>Bacteria</taxon>
        <taxon>Bacillati</taxon>
        <taxon>Actinomycetota</taxon>
        <taxon>Actinomycetes</taxon>
        <taxon>Mycobacteriales</taxon>
        <taxon>Nocardiaceae</taxon>
        <taxon>Nocardia</taxon>
    </lineage>
</organism>
<dbReference type="STRING" id="1133849.O3I_041440"/>
<evidence type="ECO:0000313" key="3">
    <source>
        <dbReference type="Proteomes" id="UP000006304"/>
    </source>
</evidence>
<sequence length="822" mass="89442">MPTRKEVEAWRTWALSDWAGRIESGDQAYTAQLERAINHFKNLNGAWAGKAYDAAYDRIGEDQDEGRKLSFEVREFITALRSADGRLSDERRVLLGKVAEAEQDHTEGASFTVLDQWAIQVQYPDPMPEDKLTTIQSRARALQDAINTAYYSLSSAISDVMTAINTNGEEVRTRGDQLGSGVFAKGPADWTTQRELSGELGREDGENISDGKLSDAEAARIAARLAQANLTPEQLQALANGQDITVPASTMDYLSGLYDKSGRDGLLAVSEQLRANGSPESQQLRQYLANGMMTVSNEHVVAKNAQGVATDRGSWNKLNPEVREIIGTRPRFSTDAPDANTRDVPDDYRADWTSSHGRNGTLEEYLPDMANFADFVNSADEGYQPGQRLGVELTRQSAHQAWLLENGAYTHYEGRSEDTAKFYRLTENSAQDLLDAGSRSKEANHAILTGQGGDELFGKGVPGQSFDGYPRDDVMKSLMKHDWPDDGKVASQLVSWIGDDATSSNQDVSTRAGQAASGLAQFVSSQSKDLMNLDGAGTASVGEVNPRAVQGISTALSPYIANLAGVQEQYLPTHGFTPPDSEGSLSRDAAQKIFAVVDTDKQAAIQFNGAALSTSGDLQSAWTRSVLEDPANPVHDLAVRSGIINGLVDRGLDLETADRTKDGVIQKAHTFADKGEAYDSFKTGISTGIKYVPVVGTYAGPLIDATNTEFKNNLIGIATPPDPATPNLDTHNSLAGARQYYQVAQVLQAQDSVLAHDPRYNYLFDNDGKLKDYDVVVRERHGDQVGVYTALTNILNNYQGGVLQDPLQVMQQRVTEGRNLVR</sequence>
<name>K0F232_NOCB7</name>
<dbReference type="EMBL" id="CP003876">
    <property type="protein sequence ID" value="AFU06233.1"/>
    <property type="molecule type" value="Genomic_DNA"/>
</dbReference>
<dbReference type="Proteomes" id="UP000006304">
    <property type="component" value="Chromosome"/>
</dbReference>
<evidence type="ECO:0000259" key="1">
    <source>
        <dbReference type="Pfam" id="PF23275"/>
    </source>
</evidence>
<dbReference type="eggNOG" id="COG0791">
    <property type="taxonomic scope" value="Bacteria"/>
</dbReference>
<keyword evidence="3" id="KW-1185">Reference proteome</keyword>
<protein>
    <recommendedName>
        <fullName evidence="1">TPR repeat domain-containing protein</fullName>
    </recommendedName>
</protein>
<feature type="domain" description="TPR repeat" evidence="1">
    <location>
        <begin position="226"/>
        <end position="496"/>
    </location>
</feature>
<gene>
    <name evidence="2" type="ORF">O3I_041440</name>
</gene>
<dbReference type="KEGG" id="nbr:O3I_041440"/>
<dbReference type="InterPro" id="IPR057037">
    <property type="entry name" value="TPR_rep_actino"/>
</dbReference>
<dbReference type="Pfam" id="PF23275">
    <property type="entry name" value="TPR_23"/>
    <property type="match status" value="1"/>
</dbReference>
<proteinExistence type="predicted"/>
<dbReference type="AlphaFoldDB" id="K0F232"/>
<dbReference type="RefSeq" id="WP_014989080.1">
    <property type="nucleotide sequence ID" value="NC_018681.1"/>
</dbReference>